<evidence type="ECO:0000313" key="4">
    <source>
        <dbReference type="EMBL" id="KAF7124810.1"/>
    </source>
</evidence>
<dbReference type="SMART" id="SM00184">
    <property type="entry name" value="RING"/>
    <property type="match status" value="1"/>
</dbReference>
<feature type="domain" description="RING-type" evidence="3">
    <location>
        <begin position="417"/>
        <end position="476"/>
    </location>
</feature>
<proteinExistence type="predicted"/>
<feature type="region of interest" description="Disordered" evidence="2">
    <location>
        <begin position="299"/>
        <end position="327"/>
    </location>
</feature>
<dbReference type="OrthoDB" id="416496at2759"/>
<dbReference type="PANTHER" id="PTHR31150:SF23">
    <property type="entry name" value="MANDELONITRILE LYASE-RELATED"/>
    <property type="match status" value="1"/>
</dbReference>
<dbReference type="PROSITE" id="PS50089">
    <property type="entry name" value="ZF_RING_2"/>
    <property type="match status" value="1"/>
</dbReference>
<accession>A0A834G4J7</accession>
<organism evidence="4 5">
    <name type="scientific">Rhododendron simsii</name>
    <name type="common">Sims's rhododendron</name>
    <dbReference type="NCBI Taxonomy" id="118357"/>
    <lineage>
        <taxon>Eukaryota</taxon>
        <taxon>Viridiplantae</taxon>
        <taxon>Streptophyta</taxon>
        <taxon>Embryophyta</taxon>
        <taxon>Tracheophyta</taxon>
        <taxon>Spermatophyta</taxon>
        <taxon>Magnoliopsida</taxon>
        <taxon>eudicotyledons</taxon>
        <taxon>Gunneridae</taxon>
        <taxon>Pentapetalae</taxon>
        <taxon>asterids</taxon>
        <taxon>Ericales</taxon>
        <taxon>Ericaceae</taxon>
        <taxon>Ericoideae</taxon>
        <taxon>Rhodoreae</taxon>
        <taxon>Rhododendron</taxon>
    </lineage>
</organism>
<dbReference type="AlphaFoldDB" id="A0A834G4J7"/>
<sequence>MMVSILSPFIYFLQSLFPLENFGQVWSPGSFTASKTGAFCCVAARPHGSNATSREWSVGPNEPYWRTNTSFSPPPSRWDFRFQPEGVSFGSQDGIQLYGSSASSTSRGSRSWVRGNHLSNHQYSTSDGVGPYFSSPSDISPARQWTPPAIQEIRVDDYGASSRRGLDVLASDNLNEELLRELEPGGFYKWFPQMLPGFLPVVCSTSSPVTDDGVIVDRILGGGEGGKMVGTGKPITTSSVNYPGLALSPSKHLRGPPKTLSFGDSNAPVWADWFGDIDPNSKGFAKPVQVLGPLSFSPTMEGTSAVQDSVGSTSSPSDSSDYERMAKSHSSHRNLSNHRCFTMSKAIHPLSFPSETPAREVTNNTVASFPEFDASTLRRDTHRLSSASGSIDFTDCSEPLESDSVSRLCNQASTFKCGLCERFLSQRSPWSSRRIVKSGDMPVAGVLSCRHVFHAECLDQTIPKARKNDPPCPVCTRLEEENFPDQRVYSKLRNNFPRHRPFGEDGPSRPWGCTQAGDCIEGALHAPSRNTMFSLTRNRVRKNLSSKGTSGKEYPGKLRKIGSCSSPQLIGRSLEIGPVGSSKNITDTSLK</sequence>
<dbReference type="InterPro" id="IPR001841">
    <property type="entry name" value="Znf_RING"/>
</dbReference>
<dbReference type="Gene3D" id="3.30.40.10">
    <property type="entry name" value="Zinc/RING finger domain, C3HC4 (zinc finger)"/>
    <property type="match status" value="1"/>
</dbReference>
<comment type="caution">
    <text evidence="4">The sequence shown here is derived from an EMBL/GenBank/DDBJ whole genome shotgun (WGS) entry which is preliminary data.</text>
</comment>
<protein>
    <recommendedName>
        <fullName evidence="3">RING-type domain-containing protein</fullName>
    </recommendedName>
</protein>
<keyword evidence="1" id="KW-0479">Metal-binding</keyword>
<dbReference type="Proteomes" id="UP000626092">
    <property type="component" value="Unassembled WGS sequence"/>
</dbReference>
<feature type="compositionally biased region" description="Low complexity" evidence="2">
    <location>
        <begin position="308"/>
        <end position="319"/>
    </location>
</feature>
<dbReference type="EMBL" id="WJXA01000012">
    <property type="protein sequence ID" value="KAF7124810.1"/>
    <property type="molecule type" value="Genomic_DNA"/>
</dbReference>
<dbReference type="GO" id="GO:0008270">
    <property type="term" value="F:zinc ion binding"/>
    <property type="evidence" value="ECO:0007669"/>
    <property type="project" value="UniProtKB-KW"/>
</dbReference>
<evidence type="ECO:0000259" key="3">
    <source>
        <dbReference type="PROSITE" id="PS50089"/>
    </source>
</evidence>
<dbReference type="InterPro" id="IPR013083">
    <property type="entry name" value="Znf_RING/FYVE/PHD"/>
</dbReference>
<reference evidence="4" key="1">
    <citation type="submission" date="2019-11" db="EMBL/GenBank/DDBJ databases">
        <authorList>
            <person name="Liu Y."/>
            <person name="Hou J."/>
            <person name="Li T.-Q."/>
            <person name="Guan C.-H."/>
            <person name="Wu X."/>
            <person name="Wu H.-Z."/>
            <person name="Ling F."/>
            <person name="Zhang R."/>
            <person name="Shi X.-G."/>
            <person name="Ren J.-P."/>
            <person name="Chen E.-F."/>
            <person name="Sun J.-M."/>
        </authorList>
    </citation>
    <scope>NUCLEOTIDE SEQUENCE</scope>
    <source>
        <strain evidence="4">Adult_tree_wgs_1</strain>
        <tissue evidence="4">Leaves</tissue>
    </source>
</reference>
<evidence type="ECO:0000256" key="1">
    <source>
        <dbReference type="PROSITE-ProRule" id="PRU00175"/>
    </source>
</evidence>
<evidence type="ECO:0000313" key="5">
    <source>
        <dbReference type="Proteomes" id="UP000626092"/>
    </source>
</evidence>
<keyword evidence="5" id="KW-1185">Reference proteome</keyword>
<name>A0A834G4J7_RHOSS</name>
<evidence type="ECO:0000256" key="2">
    <source>
        <dbReference type="SAM" id="MobiDB-lite"/>
    </source>
</evidence>
<dbReference type="SUPFAM" id="SSF57850">
    <property type="entry name" value="RING/U-box"/>
    <property type="match status" value="1"/>
</dbReference>
<dbReference type="PANTHER" id="PTHR31150">
    <property type="entry name" value="EXPRESSED PROTEIN"/>
    <property type="match status" value="1"/>
</dbReference>
<keyword evidence="1" id="KW-0862">Zinc</keyword>
<keyword evidence="1" id="KW-0863">Zinc-finger</keyword>
<gene>
    <name evidence="4" type="ORF">RHSIM_Rhsim12G0064500</name>
</gene>